<feature type="compositionally biased region" description="Low complexity" evidence="1">
    <location>
        <begin position="46"/>
        <end position="57"/>
    </location>
</feature>
<dbReference type="AlphaFoldDB" id="A0A438N4I9"/>
<feature type="compositionally biased region" description="Basic and acidic residues" evidence="1">
    <location>
        <begin position="32"/>
        <end position="45"/>
    </location>
</feature>
<comment type="caution">
    <text evidence="2">The sequence shown here is derived from an EMBL/GenBank/DDBJ whole genome shotgun (WGS) entry which is preliminary data.</text>
</comment>
<reference evidence="2 3" key="1">
    <citation type="submission" date="2017-03" db="EMBL/GenBank/DDBJ databases">
        <title>Genomes of endolithic fungi from Antarctica.</title>
        <authorList>
            <person name="Coleine C."/>
            <person name="Masonjones S."/>
            <person name="Stajich J.E."/>
        </authorList>
    </citation>
    <scope>NUCLEOTIDE SEQUENCE [LARGE SCALE GENOMIC DNA]</scope>
    <source>
        <strain evidence="2 3">CCFEE 6314</strain>
    </source>
</reference>
<dbReference type="EMBL" id="NAJM01000023">
    <property type="protein sequence ID" value="RVX70457.1"/>
    <property type="molecule type" value="Genomic_DNA"/>
</dbReference>
<proteinExistence type="predicted"/>
<protein>
    <submittedName>
        <fullName evidence="2">Uncharacterized protein</fullName>
    </submittedName>
</protein>
<gene>
    <name evidence="2" type="ORF">B0A52_05956</name>
</gene>
<feature type="compositionally biased region" description="Low complexity" evidence="1">
    <location>
        <begin position="11"/>
        <end position="21"/>
    </location>
</feature>
<dbReference type="Proteomes" id="UP000288859">
    <property type="component" value="Unassembled WGS sequence"/>
</dbReference>
<evidence type="ECO:0000313" key="2">
    <source>
        <dbReference type="EMBL" id="RVX70457.1"/>
    </source>
</evidence>
<feature type="region of interest" description="Disordered" evidence="1">
    <location>
        <begin position="1"/>
        <end position="66"/>
    </location>
</feature>
<sequence length="119" mass="14002">MKHPEEGVTEQQQQQQQQQQQRLQTRWHGRGSHPEDEARARERQARQGNRQEAAGGRSNRVNQRQARLDKFFHAITDRSRNGQRPGLVWQETAAFTPVHVWDRLFSTWLLMKKLAIPSP</sequence>
<organism evidence="2 3">
    <name type="scientific">Exophiala mesophila</name>
    <name type="common">Black yeast-like fungus</name>
    <dbReference type="NCBI Taxonomy" id="212818"/>
    <lineage>
        <taxon>Eukaryota</taxon>
        <taxon>Fungi</taxon>
        <taxon>Dikarya</taxon>
        <taxon>Ascomycota</taxon>
        <taxon>Pezizomycotina</taxon>
        <taxon>Eurotiomycetes</taxon>
        <taxon>Chaetothyriomycetidae</taxon>
        <taxon>Chaetothyriales</taxon>
        <taxon>Herpotrichiellaceae</taxon>
        <taxon>Exophiala</taxon>
    </lineage>
</organism>
<accession>A0A438N4I9</accession>
<name>A0A438N4I9_EXOME</name>
<evidence type="ECO:0000256" key="1">
    <source>
        <dbReference type="SAM" id="MobiDB-lite"/>
    </source>
</evidence>
<evidence type="ECO:0000313" key="3">
    <source>
        <dbReference type="Proteomes" id="UP000288859"/>
    </source>
</evidence>